<reference evidence="5 6" key="1">
    <citation type="submission" date="2024-02" db="EMBL/GenBank/DDBJ databases">
        <title>Genome sequence of Aquincola sp. MAHUQ-54.</title>
        <authorList>
            <person name="Huq M.A."/>
        </authorList>
    </citation>
    <scope>NUCLEOTIDE SEQUENCE [LARGE SCALE GENOMIC DNA]</scope>
    <source>
        <strain evidence="5 6">MAHUQ-54</strain>
    </source>
</reference>
<dbReference type="InterPro" id="IPR014266">
    <property type="entry name" value="PEP-CTERM_TPR_PrsT"/>
</dbReference>
<feature type="chain" id="PRO_5043353693" evidence="4">
    <location>
        <begin position="21"/>
        <end position="924"/>
    </location>
</feature>
<keyword evidence="2 3" id="KW-0802">TPR repeat</keyword>
<sequence length="924" mass="96770">MASVSRPLLAAAIASAVWLAACTRDPAPQALIASARAYLAAHEPGAAVIQLKNALQQQPDDAEARFLLGRASLEIGDAVAAGAQLRRAIDLGHPAAQAVPLLAQAQLAEGKWKEVIREHAGTALPEAAATAALKALVATAYRAAGRPDQAQATIGEALAADPASVPAQLVQARLLAGGPRHGEALAIVERLTRSAPDDADVWRQQGDLQWHGQGELAAAAEAYRRALAIRPGHVQAQAALAGLLLALGDLAAAAAEADALRKLPGQRTTATFFDAQRAFQAGDKAGAYERVREVLKAAPDSPSALQLAGAIELGNRQLLAAERSLTKALQRAPDLVLARQLLAQTYLRSGQPEKALATLSPLLAAAQPGSASLSLAGEAHLQAGAPEKAEAAFRQALAADPGSTRTRTALAWLQWEKDPSDAALGQLRSVAAGDDGTLADMALIAAHLRAGQVARALDAIGRLEAKQPDRPDGAYLRGTVLLRQRDAAGARASFERALAIDAAYMPAVSRLAALDMAEGRADQALSRFDTVLAADPGSVQALLGLSALRERTGAPPAQVAAPLLEAVRRHPGDVQARLRLVEHHLARQEHTLALDAAQQAVGAVADSEELLDALGRAQMAAGDTEQAAATFGKLASLAPQTPQPHLRLAAVNLSRGQAGTAARHLRNALEIAPDFLPAQQMLMGLELREKRYAQALDVARTVQRQRPQDLSGFLWEADIQAARSDAAGAAALYRGLLERFDRAEAAVRLHAALLEARRPKDAEALAHAWQARHPDDAAFALHLGDAALARDDLPAAAAHFTRAVQRQPGHAGAWNNLAWVTARQGRPGAVAHARKAVALQPGTPALLDTLAFSLAGERQFDEAIAVQKEALALAPGDAALRLGLAKLLVRAGHREPARAELQALAALGDRFGQQPEVQRLLAGL</sequence>
<evidence type="ECO:0000256" key="2">
    <source>
        <dbReference type="ARBA" id="ARBA00022803"/>
    </source>
</evidence>
<dbReference type="SUPFAM" id="SSF48452">
    <property type="entry name" value="TPR-like"/>
    <property type="match status" value="4"/>
</dbReference>
<evidence type="ECO:0000313" key="5">
    <source>
        <dbReference type="EMBL" id="MEF7616829.1"/>
    </source>
</evidence>
<comment type="caution">
    <text evidence="5">The sequence shown here is derived from an EMBL/GenBank/DDBJ whole genome shotgun (WGS) entry which is preliminary data.</text>
</comment>
<dbReference type="Proteomes" id="UP001336250">
    <property type="component" value="Unassembled WGS sequence"/>
</dbReference>
<feature type="repeat" description="TPR" evidence="3">
    <location>
        <begin position="777"/>
        <end position="810"/>
    </location>
</feature>
<evidence type="ECO:0000313" key="6">
    <source>
        <dbReference type="Proteomes" id="UP001336250"/>
    </source>
</evidence>
<dbReference type="Gene3D" id="1.25.40.10">
    <property type="entry name" value="Tetratricopeptide repeat domain"/>
    <property type="match status" value="6"/>
</dbReference>
<dbReference type="SMART" id="SM00028">
    <property type="entry name" value="TPR"/>
    <property type="match status" value="12"/>
</dbReference>
<dbReference type="InterPro" id="IPR011990">
    <property type="entry name" value="TPR-like_helical_dom_sf"/>
</dbReference>
<dbReference type="PROSITE" id="PS50005">
    <property type="entry name" value="TPR"/>
    <property type="match status" value="3"/>
</dbReference>
<dbReference type="AlphaFoldDB" id="A0AAW9QMJ3"/>
<proteinExistence type="predicted"/>
<evidence type="ECO:0000256" key="1">
    <source>
        <dbReference type="ARBA" id="ARBA00022737"/>
    </source>
</evidence>
<organism evidence="5 6">
    <name type="scientific">Aquincola agrisoli</name>
    <dbReference type="NCBI Taxonomy" id="3119538"/>
    <lineage>
        <taxon>Bacteria</taxon>
        <taxon>Pseudomonadati</taxon>
        <taxon>Pseudomonadota</taxon>
        <taxon>Betaproteobacteria</taxon>
        <taxon>Burkholderiales</taxon>
        <taxon>Sphaerotilaceae</taxon>
        <taxon>Aquincola</taxon>
    </lineage>
</organism>
<dbReference type="InterPro" id="IPR051012">
    <property type="entry name" value="CellSynth/LPSAsmb/PSIAsmb"/>
</dbReference>
<dbReference type="Pfam" id="PF14559">
    <property type="entry name" value="TPR_19"/>
    <property type="match status" value="3"/>
</dbReference>
<dbReference type="InterPro" id="IPR019734">
    <property type="entry name" value="TPR_rpt"/>
</dbReference>
<dbReference type="RefSeq" id="WP_332292425.1">
    <property type="nucleotide sequence ID" value="NZ_JAZIBG010000049.1"/>
</dbReference>
<dbReference type="NCBIfam" id="TIGR02917">
    <property type="entry name" value="PEP_TPR_lipo"/>
    <property type="match status" value="1"/>
</dbReference>
<dbReference type="PANTHER" id="PTHR45586:SF1">
    <property type="entry name" value="LIPOPOLYSACCHARIDE ASSEMBLY PROTEIN B"/>
    <property type="match status" value="1"/>
</dbReference>
<protein>
    <submittedName>
        <fullName evidence="5">XrtA/PEP-CTERM system TPR-repeat protein PrsT</fullName>
    </submittedName>
</protein>
<evidence type="ECO:0000256" key="3">
    <source>
        <dbReference type="PROSITE-ProRule" id="PRU00339"/>
    </source>
</evidence>
<dbReference type="PROSITE" id="PS51257">
    <property type="entry name" value="PROKAR_LIPOPROTEIN"/>
    <property type="match status" value="1"/>
</dbReference>
<dbReference type="EMBL" id="JAZIBG010000049">
    <property type="protein sequence ID" value="MEF7616829.1"/>
    <property type="molecule type" value="Genomic_DNA"/>
</dbReference>
<dbReference type="PANTHER" id="PTHR45586">
    <property type="entry name" value="TPR REPEAT-CONTAINING PROTEIN PA4667"/>
    <property type="match status" value="1"/>
</dbReference>
<accession>A0AAW9QMJ3</accession>
<feature type="signal peptide" evidence="4">
    <location>
        <begin position="1"/>
        <end position="20"/>
    </location>
</feature>
<keyword evidence="4" id="KW-0732">Signal</keyword>
<dbReference type="Pfam" id="PF13432">
    <property type="entry name" value="TPR_16"/>
    <property type="match status" value="6"/>
</dbReference>
<keyword evidence="6" id="KW-1185">Reference proteome</keyword>
<gene>
    <name evidence="5" type="primary">prsT</name>
    <name evidence="5" type="ORF">V4F39_23145</name>
</gene>
<feature type="repeat" description="TPR" evidence="3">
    <location>
        <begin position="370"/>
        <end position="403"/>
    </location>
</feature>
<keyword evidence="1" id="KW-0677">Repeat</keyword>
<feature type="repeat" description="TPR" evidence="3">
    <location>
        <begin position="608"/>
        <end position="641"/>
    </location>
</feature>
<name>A0AAW9QMJ3_9BURK</name>
<evidence type="ECO:0000256" key="4">
    <source>
        <dbReference type="SAM" id="SignalP"/>
    </source>
</evidence>